<evidence type="ECO:0000259" key="2">
    <source>
        <dbReference type="Pfam" id="PF18962"/>
    </source>
</evidence>
<dbReference type="InterPro" id="IPR007312">
    <property type="entry name" value="Phosphoesterase"/>
</dbReference>
<dbReference type="Pfam" id="PF18962">
    <property type="entry name" value="Por_Secre_tail"/>
    <property type="match status" value="1"/>
</dbReference>
<protein>
    <submittedName>
        <fullName evidence="3">T9SS type A sorting domain-containing protein</fullName>
    </submittedName>
</protein>
<feature type="domain" description="Secretion system C-terminal sorting" evidence="2">
    <location>
        <begin position="316"/>
        <end position="390"/>
    </location>
</feature>
<keyword evidence="1" id="KW-0378">Hydrolase</keyword>
<dbReference type="Gene3D" id="3.40.720.10">
    <property type="entry name" value="Alkaline Phosphatase, subunit A"/>
    <property type="match status" value="1"/>
</dbReference>
<dbReference type="InterPro" id="IPR026444">
    <property type="entry name" value="Secre_tail"/>
</dbReference>
<dbReference type="EMBL" id="JADKGY010000033">
    <property type="protein sequence ID" value="MBK9985154.1"/>
    <property type="molecule type" value="Genomic_DNA"/>
</dbReference>
<dbReference type="Proteomes" id="UP000808337">
    <property type="component" value="Unassembled WGS sequence"/>
</dbReference>
<name>A0A9D7SZQ7_9BACT</name>
<dbReference type="Pfam" id="PF04185">
    <property type="entry name" value="Phosphoesterase"/>
    <property type="match status" value="1"/>
</dbReference>
<dbReference type="PANTHER" id="PTHR31956">
    <property type="entry name" value="NON-SPECIFIC PHOSPHOLIPASE C4-RELATED"/>
    <property type="match status" value="1"/>
</dbReference>
<dbReference type="AlphaFoldDB" id="A0A9D7SZQ7"/>
<proteinExistence type="predicted"/>
<dbReference type="GO" id="GO:0042578">
    <property type="term" value="F:phosphoric ester hydrolase activity"/>
    <property type="evidence" value="ECO:0007669"/>
    <property type="project" value="UniProtKB-ARBA"/>
</dbReference>
<gene>
    <name evidence="3" type="ORF">IPP15_22815</name>
</gene>
<comment type="caution">
    <text evidence="3">The sequence shown here is derived from an EMBL/GenBank/DDBJ whole genome shotgun (WGS) entry which is preliminary data.</text>
</comment>
<evidence type="ECO:0000313" key="3">
    <source>
        <dbReference type="EMBL" id="MBK9985154.1"/>
    </source>
</evidence>
<accession>A0A9D7SZQ7</accession>
<reference evidence="3 4" key="1">
    <citation type="submission" date="2020-10" db="EMBL/GenBank/DDBJ databases">
        <title>Connecting structure to function with the recovery of over 1000 high-quality activated sludge metagenome-assembled genomes encoding full-length rRNA genes using long-read sequencing.</title>
        <authorList>
            <person name="Singleton C.M."/>
            <person name="Petriglieri F."/>
            <person name="Kristensen J.M."/>
            <person name="Kirkegaard R.H."/>
            <person name="Michaelsen T.Y."/>
            <person name="Andersen M.H."/>
            <person name="Karst S.M."/>
            <person name="Dueholm M.S."/>
            <person name="Nielsen P.H."/>
            <person name="Albertsen M."/>
        </authorList>
    </citation>
    <scope>NUCLEOTIDE SEQUENCE [LARGE SCALE GENOMIC DNA]</scope>
    <source>
        <strain evidence="3">Ribe_18-Q3-R11-54_MAXAC.273</strain>
    </source>
</reference>
<sequence length="391" mass="43602">MYNFKRHINYFRAFCRLIPAYFVLIILPHKLYAQDVLPVPDHIVILVLENHAYAQIIGSDAAPYINALAGDTLSALFTESYGIEHPSQPNYLDLYSGCNQGVTSDSFPTASPFTTDNLGRQLLDDGKTFISYSEGLPDVGFNGASSSSYARKHNPAANWMGTGINQIPEYTNQPFSAFPTSDYSALPTVSFVFPNQNNDMHNGTDPSRITIADTWMYDKLEGYIQWARTHNSLFILTFDEDNGSDNNHIVTIFNGPMVKPGEYADTINHYTVLRTIEDMYGLPYACNASSATPILNSWTLISALSETTNDRIGFSVYPNPARNKCTIHIENSGFKSPATFGIYDMIGQKILSDIIDNSRSNEIELRNISPGIYFVKISDGERTSIKKLIVE</sequence>
<evidence type="ECO:0000256" key="1">
    <source>
        <dbReference type="ARBA" id="ARBA00022801"/>
    </source>
</evidence>
<dbReference type="NCBIfam" id="TIGR04183">
    <property type="entry name" value="Por_Secre_tail"/>
    <property type="match status" value="1"/>
</dbReference>
<evidence type="ECO:0000313" key="4">
    <source>
        <dbReference type="Proteomes" id="UP000808337"/>
    </source>
</evidence>
<dbReference type="PANTHER" id="PTHR31956:SF1">
    <property type="entry name" value="NON-SPECIFIC PHOSPHOLIPASE C1"/>
    <property type="match status" value="1"/>
</dbReference>
<dbReference type="InterPro" id="IPR017850">
    <property type="entry name" value="Alkaline_phosphatase_core_sf"/>
</dbReference>
<organism evidence="3 4">
    <name type="scientific">Candidatus Opimibacter skivensis</name>
    <dbReference type="NCBI Taxonomy" id="2982028"/>
    <lineage>
        <taxon>Bacteria</taxon>
        <taxon>Pseudomonadati</taxon>
        <taxon>Bacteroidota</taxon>
        <taxon>Saprospiria</taxon>
        <taxon>Saprospirales</taxon>
        <taxon>Saprospiraceae</taxon>
        <taxon>Candidatus Opimibacter</taxon>
    </lineage>
</organism>